<dbReference type="PANTHER" id="PTHR19343">
    <property type="entry name" value="T CELL RECEPTOR ALPHA VARIABLE 1-2"/>
    <property type="match status" value="1"/>
</dbReference>
<dbReference type="InterPro" id="IPR051006">
    <property type="entry name" value="TCR_variable_domain"/>
</dbReference>
<evidence type="ECO:0000313" key="8">
    <source>
        <dbReference type="EMBL" id="NXN63357.1"/>
    </source>
</evidence>
<dbReference type="EMBL" id="VXBK01000590">
    <property type="protein sequence ID" value="NXN63357.1"/>
    <property type="molecule type" value="Genomic_DNA"/>
</dbReference>
<comment type="caution">
    <text evidence="8">The sequence shown here is derived from an EMBL/GenBank/DDBJ whole genome shotgun (WGS) entry which is preliminary data.</text>
</comment>
<keyword evidence="3" id="KW-1064">Adaptive immunity</keyword>
<keyword evidence="4" id="KW-0675">Receptor</keyword>
<dbReference type="GO" id="GO:0002250">
    <property type="term" value="P:adaptive immune response"/>
    <property type="evidence" value="ECO:0007669"/>
    <property type="project" value="UniProtKB-KW"/>
</dbReference>
<keyword evidence="6" id="KW-1279">T cell receptor</keyword>
<dbReference type="OrthoDB" id="8947657at2759"/>
<dbReference type="InterPro" id="IPR013106">
    <property type="entry name" value="Ig_V-set"/>
</dbReference>
<dbReference type="PROSITE" id="PS50835">
    <property type="entry name" value="IG_LIKE"/>
    <property type="match status" value="1"/>
</dbReference>
<dbReference type="SUPFAM" id="SSF48726">
    <property type="entry name" value="Immunoglobulin"/>
    <property type="match status" value="1"/>
</dbReference>
<keyword evidence="9" id="KW-1185">Reference proteome</keyword>
<dbReference type="Gene3D" id="2.60.40.10">
    <property type="entry name" value="Immunoglobulins"/>
    <property type="match status" value="1"/>
</dbReference>
<evidence type="ECO:0000259" key="7">
    <source>
        <dbReference type="PROSITE" id="PS50835"/>
    </source>
</evidence>
<dbReference type="Pfam" id="PF07686">
    <property type="entry name" value="V-set"/>
    <property type="match status" value="1"/>
</dbReference>
<protein>
    <submittedName>
        <fullName evidence="8">TVA12 protein</fullName>
    </submittedName>
</protein>
<dbReference type="AlphaFoldDB" id="A0A7L1KKA3"/>
<evidence type="ECO:0000313" key="9">
    <source>
        <dbReference type="Proteomes" id="UP000571567"/>
    </source>
</evidence>
<dbReference type="GO" id="GO:0042605">
    <property type="term" value="F:peptide antigen binding"/>
    <property type="evidence" value="ECO:0007669"/>
    <property type="project" value="TreeGrafter"/>
</dbReference>
<keyword evidence="5" id="KW-0393">Immunoglobulin domain</keyword>
<dbReference type="InterPro" id="IPR036179">
    <property type="entry name" value="Ig-like_dom_sf"/>
</dbReference>
<sequence length="94" mass="10381">MGQTIVTHQEGQVTVEEKDTLQSTCTYQATNFNGLFWYQQKKGHTPQLVSYQAAAGPKQSGCLTTSLNTTEKYSILQVEEVEVSDSAVYLCAVQ</sequence>
<evidence type="ECO:0000256" key="5">
    <source>
        <dbReference type="ARBA" id="ARBA00023319"/>
    </source>
</evidence>
<evidence type="ECO:0000256" key="6">
    <source>
        <dbReference type="ARBA" id="ARBA00043266"/>
    </source>
</evidence>
<evidence type="ECO:0000256" key="1">
    <source>
        <dbReference type="ARBA" id="ARBA00022729"/>
    </source>
</evidence>
<evidence type="ECO:0000256" key="3">
    <source>
        <dbReference type="ARBA" id="ARBA00023130"/>
    </source>
</evidence>
<feature type="non-terminal residue" evidence="8">
    <location>
        <position position="94"/>
    </location>
</feature>
<name>A0A7L1KKA3_HIMHI</name>
<keyword evidence="1" id="KW-0732">Signal</keyword>
<evidence type="ECO:0000256" key="4">
    <source>
        <dbReference type="ARBA" id="ARBA00023170"/>
    </source>
</evidence>
<dbReference type="Proteomes" id="UP000571567">
    <property type="component" value="Unassembled WGS sequence"/>
</dbReference>
<evidence type="ECO:0000256" key="2">
    <source>
        <dbReference type="ARBA" id="ARBA00022859"/>
    </source>
</evidence>
<dbReference type="InterPro" id="IPR013783">
    <property type="entry name" value="Ig-like_fold"/>
</dbReference>
<proteinExistence type="predicted"/>
<accession>A0A7L1KKA3</accession>
<dbReference type="InterPro" id="IPR007110">
    <property type="entry name" value="Ig-like_dom"/>
</dbReference>
<dbReference type="PANTHER" id="PTHR19343:SF26">
    <property type="entry name" value="T CELL RECEPTOR ALPHA VARIABLE 1-1"/>
    <property type="match status" value="1"/>
</dbReference>
<keyword evidence="2" id="KW-0391">Immunity</keyword>
<feature type="domain" description="Ig-like" evidence="7">
    <location>
        <begin position="3"/>
        <end position="94"/>
    </location>
</feature>
<feature type="non-terminal residue" evidence="8">
    <location>
        <position position="1"/>
    </location>
</feature>
<organism evidence="8 9">
    <name type="scientific">Himantopus himantopus</name>
    <name type="common">Black-winged stilt</name>
    <name type="synonym">Charadrius himantopus</name>
    <dbReference type="NCBI Taxonomy" id="225398"/>
    <lineage>
        <taxon>Eukaryota</taxon>
        <taxon>Metazoa</taxon>
        <taxon>Chordata</taxon>
        <taxon>Craniata</taxon>
        <taxon>Vertebrata</taxon>
        <taxon>Euteleostomi</taxon>
        <taxon>Archelosauria</taxon>
        <taxon>Archosauria</taxon>
        <taxon>Dinosauria</taxon>
        <taxon>Saurischia</taxon>
        <taxon>Theropoda</taxon>
        <taxon>Coelurosauria</taxon>
        <taxon>Aves</taxon>
        <taxon>Neognathae</taxon>
        <taxon>Neoaves</taxon>
        <taxon>Charadriiformes</taxon>
        <taxon>Recurvirostridae</taxon>
        <taxon>Himantopus</taxon>
    </lineage>
</organism>
<dbReference type="GO" id="GO:0042101">
    <property type="term" value="C:T cell receptor complex"/>
    <property type="evidence" value="ECO:0007669"/>
    <property type="project" value="UniProtKB-KW"/>
</dbReference>
<gene>
    <name evidence="8" type="primary">Trav12_0</name>
    <name evidence="8" type="ORF">HIMHIM_R01447</name>
</gene>
<reference evidence="8 9" key="1">
    <citation type="submission" date="2019-09" db="EMBL/GenBank/DDBJ databases">
        <title>Bird 10,000 Genomes (B10K) Project - Family phase.</title>
        <authorList>
            <person name="Zhang G."/>
        </authorList>
    </citation>
    <scope>NUCLEOTIDE SEQUENCE [LARGE SCALE GENOMIC DNA]</scope>
    <source>
        <strain evidence="8">B10K-DU-002-13</strain>
        <tissue evidence="8">Muscle</tissue>
    </source>
</reference>